<evidence type="ECO:0000313" key="2">
    <source>
        <dbReference type="EMBL" id="CAB4574166.1"/>
    </source>
</evidence>
<accession>A0A6J6EE63</accession>
<keyword evidence="1" id="KW-0812">Transmembrane</keyword>
<gene>
    <name evidence="2" type="ORF">UFOPK1684_00939</name>
</gene>
<protein>
    <submittedName>
        <fullName evidence="2">Unannotated protein</fullName>
    </submittedName>
</protein>
<dbReference type="Pfam" id="PF01501">
    <property type="entry name" value="Glyco_transf_8"/>
    <property type="match status" value="1"/>
</dbReference>
<sequence length="317" mass="35921">MNPKSPSKSAPARVVAVALDDHMVYAFCVLLHSLTTTAQGPFSVIVGFFTGKLSAPHRQLVESLLQALNVPHDVRELTAHPLFTERRHLTITTFSKFVISDQVPEPHLWIDLDIVARDGWDDFFDTLFTAPRGASLVVAQKLESPHTRFEGFNAGVLGWTAEPRAPWVAELANLPEKRFSSEQHLFNTLYKDNYHAIDVRFNFLSSWHAQQKELDRSSLIHYSGPVKPWHLVRRHSRGWEDVNPSWKYWFAAEAAMSTKFASTPLHPELKRLAREALFSGRLHTGKGALAGWFLRLLAIAGPFGAPLVWWLRRRSSS</sequence>
<dbReference type="InterPro" id="IPR002495">
    <property type="entry name" value="Glyco_trans_8"/>
</dbReference>
<evidence type="ECO:0000256" key="1">
    <source>
        <dbReference type="SAM" id="Phobius"/>
    </source>
</evidence>
<name>A0A6J6EE63_9ZZZZ</name>
<feature type="transmembrane region" description="Helical" evidence="1">
    <location>
        <begin position="292"/>
        <end position="311"/>
    </location>
</feature>
<dbReference type="Gene3D" id="3.90.550.10">
    <property type="entry name" value="Spore Coat Polysaccharide Biosynthesis Protein SpsA, Chain A"/>
    <property type="match status" value="1"/>
</dbReference>
<dbReference type="SUPFAM" id="SSF53448">
    <property type="entry name" value="Nucleotide-diphospho-sugar transferases"/>
    <property type="match status" value="1"/>
</dbReference>
<organism evidence="2">
    <name type="scientific">freshwater metagenome</name>
    <dbReference type="NCBI Taxonomy" id="449393"/>
    <lineage>
        <taxon>unclassified sequences</taxon>
        <taxon>metagenomes</taxon>
        <taxon>ecological metagenomes</taxon>
    </lineage>
</organism>
<proteinExistence type="predicted"/>
<dbReference type="InterPro" id="IPR029044">
    <property type="entry name" value="Nucleotide-diphossugar_trans"/>
</dbReference>
<reference evidence="2" key="1">
    <citation type="submission" date="2020-05" db="EMBL/GenBank/DDBJ databases">
        <authorList>
            <person name="Chiriac C."/>
            <person name="Salcher M."/>
            <person name="Ghai R."/>
            <person name="Kavagutti S V."/>
        </authorList>
    </citation>
    <scope>NUCLEOTIDE SEQUENCE</scope>
</reference>
<dbReference type="GO" id="GO:0016757">
    <property type="term" value="F:glycosyltransferase activity"/>
    <property type="evidence" value="ECO:0007669"/>
    <property type="project" value="InterPro"/>
</dbReference>
<dbReference type="EMBL" id="CAEZTM010000041">
    <property type="protein sequence ID" value="CAB4574166.1"/>
    <property type="molecule type" value="Genomic_DNA"/>
</dbReference>
<keyword evidence="1" id="KW-0472">Membrane</keyword>
<keyword evidence="1" id="KW-1133">Transmembrane helix</keyword>
<dbReference type="AlphaFoldDB" id="A0A6J6EE63"/>